<dbReference type="InterPro" id="IPR036390">
    <property type="entry name" value="WH_DNA-bd_sf"/>
</dbReference>
<gene>
    <name evidence="5" type="ORF">DFR56_102195</name>
</gene>
<dbReference type="PRINTS" id="PR00037">
    <property type="entry name" value="HTHLACR"/>
</dbReference>
<dbReference type="InterPro" id="IPR036388">
    <property type="entry name" value="WH-like_DNA-bd_sf"/>
</dbReference>
<evidence type="ECO:0000256" key="1">
    <source>
        <dbReference type="ARBA" id="ARBA00023015"/>
    </source>
</evidence>
<evidence type="ECO:0000313" key="5">
    <source>
        <dbReference type="EMBL" id="PXW89418.1"/>
    </source>
</evidence>
<dbReference type="RefSeq" id="WP_110394143.1">
    <property type="nucleotide sequence ID" value="NZ_JBHUHB010000001.1"/>
</dbReference>
<dbReference type="InterPro" id="IPR001034">
    <property type="entry name" value="DeoR_HTH"/>
</dbReference>
<dbReference type="Proteomes" id="UP000247978">
    <property type="component" value="Unassembled WGS sequence"/>
</dbReference>
<dbReference type="InterPro" id="IPR050313">
    <property type="entry name" value="Carb_Metab_HTH_regulators"/>
</dbReference>
<dbReference type="AlphaFoldDB" id="A0A2V3W8A5"/>
<keyword evidence="2" id="KW-0238">DNA-binding</keyword>
<keyword evidence="3" id="KW-0804">Transcription</keyword>
<evidence type="ECO:0000256" key="2">
    <source>
        <dbReference type="ARBA" id="ARBA00023125"/>
    </source>
</evidence>
<dbReference type="InterPro" id="IPR037171">
    <property type="entry name" value="NagB/RpiA_transferase-like"/>
</dbReference>
<dbReference type="SMART" id="SM00420">
    <property type="entry name" value="HTH_DEOR"/>
    <property type="match status" value="1"/>
</dbReference>
<organism evidence="5 6">
    <name type="scientific">Pseudogracilibacillus auburnensis</name>
    <dbReference type="NCBI Taxonomy" id="1494959"/>
    <lineage>
        <taxon>Bacteria</taxon>
        <taxon>Bacillati</taxon>
        <taxon>Bacillota</taxon>
        <taxon>Bacilli</taxon>
        <taxon>Bacillales</taxon>
        <taxon>Bacillaceae</taxon>
        <taxon>Pseudogracilibacillus</taxon>
    </lineage>
</organism>
<dbReference type="SUPFAM" id="SSF46785">
    <property type="entry name" value="Winged helix' DNA-binding domain"/>
    <property type="match status" value="1"/>
</dbReference>
<evidence type="ECO:0000259" key="4">
    <source>
        <dbReference type="PROSITE" id="PS51000"/>
    </source>
</evidence>
<dbReference type="Pfam" id="PF08220">
    <property type="entry name" value="HTH_DeoR"/>
    <property type="match status" value="1"/>
</dbReference>
<dbReference type="GO" id="GO:0003700">
    <property type="term" value="F:DNA-binding transcription factor activity"/>
    <property type="evidence" value="ECO:0007669"/>
    <property type="project" value="InterPro"/>
</dbReference>
<evidence type="ECO:0000256" key="3">
    <source>
        <dbReference type="ARBA" id="ARBA00023163"/>
    </source>
</evidence>
<dbReference type="PANTHER" id="PTHR30363">
    <property type="entry name" value="HTH-TYPE TRANSCRIPTIONAL REGULATOR SRLR-RELATED"/>
    <property type="match status" value="1"/>
</dbReference>
<dbReference type="Gene3D" id="1.10.10.10">
    <property type="entry name" value="Winged helix-like DNA-binding domain superfamily/Winged helix DNA-binding domain"/>
    <property type="match status" value="1"/>
</dbReference>
<dbReference type="EMBL" id="QJJQ01000002">
    <property type="protein sequence ID" value="PXW89418.1"/>
    <property type="molecule type" value="Genomic_DNA"/>
</dbReference>
<accession>A0A2V3W8A5</accession>
<comment type="caution">
    <text evidence="5">The sequence shown here is derived from an EMBL/GenBank/DDBJ whole genome shotgun (WGS) entry which is preliminary data.</text>
</comment>
<dbReference type="OrthoDB" id="9797223at2"/>
<dbReference type="InterPro" id="IPR018356">
    <property type="entry name" value="Tscrpt_reg_HTH_DeoR_CS"/>
</dbReference>
<reference evidence="5 6" key="1">
    <citation type="submission" date="2018-05" db="EMBL/GenBank/DDBJ databases">
        <title>Genomic Encyclopedia of Type Strains, Phase IV (KMG-IV): sequencing the most valuable type-strain genomes for metagenomic binning, comparative biology and taxonomic classification.</title>
        <authorList>
            <person name="Goeker M."/>
        </authorList>
    </citation>
    <scope>NUCLEOTIDE SEQUENCE [LARGE SCALE GENOMIC DNA]</scope>
    <source>
        <strain evidence="5 6">DSM 28556</strain>
    </source>
</reference>
<dbReference type="PANTHER" id="PTHR30363:SF44">
    <property type="entry name" value="AGA OPERON TRANSCRIPTIONAL REPRESSOR-RELATED"/>
    <property type="match status" value="1"/>
</dbReference>
<name>A0A2V3W8A5_9BACI</name>
<dbReference type="InterPro" id="IPR014036">
    <property type="entry name" value="DeoR-like_C"/>
</dbReference>
<evidence type="ECO:0000313" key="6">
    <source>
        <dbReference type="Proteomes" id="UP000247978"/>
    </source>
</evidence>
<dbReference type="PROSITE" id="PS00894">
    <property type="entry name" value="HTH_DEOR_1"/>
    <property type="match status" value="1"/>
</dbReference>
<sequence>MSLTFEARKKTILETLEKDEIVKVRTLAESLYVSGETIRRDLDKLEKNGLLKKVYGGAVKAKLTTELTFDQKTTLNKQEKRAISKAAADLVEDGDSILIGHGTTTLDIVRFLNGKNNVKVITASVPVLLLAMEMFHGQIIFLGGEVERHQKFTSGSLSEMSLGQLKVNKAFIAAGGVSIKDGITDYDLHGSSMSRKMIKRVNEAIILADHTKFGKTTFAHICALTDISVIVTSEKCSEEWKSTLIEKEIELLVAEIF</sequence>
<dbReference type="Gene3D" id="3.40.50.1360">
    <property type="match status" value="1"/>
</dbReference>
<protein>
    <submittedName>
        <fullName evidence="5">DeoR family transcriptional regulator</fullName>
    </submittedName>
</protein>
<dbReference type="PROSITE" id="PS51000">
    <property type="entry name" value="HTH_DEOR_2"/>
    <property type="match status" value="1"/>
</dbReference>
<keyword evidence="6" id="KW-1185">Reference proteome</keyword>
<proteinExistence type="predicted"/>
<keyword evidence="1" id="KW-0805">Transcription regulation</keyword>
<dbReference type="SMART" id="SM01134">
    <property type="entry name" value="DeoRC"/>
    <property type="match status" value="1"/>
</dbReference>
<dbReference type="SUPFAM" id="SSF100950">
    <property type="entry name" value="NagB/RpiA/CoA transferase-like"/>
    <property type="match status" value="1"/>
</dbReference>
<dbReference type="Pfam" id="PF00455">
    <property type="entry name" value="DeoRC"/>
    <property type="match status" value="1"/>
</dbReference>
<dbReference type="GO" id="GO:0003677">
    <property type="term" value="F:DNA binding"/>
    <property type="evidence" value="ECO:0007669"/>
    <property type="project" value="UniProtKB-KW"/>
</dbReference>
<feature type="domain" description="HTH deoR-type" evidence="4">
    <location>
        <begin position="5"/>
        <end position="60"/>
    </location>
</feature>